<dbReference type="PANTHER" id="PTHR43346">
    <property type="entry name" value="LIGAND BINDING DOMAIN PROTEIN, PUTATIVE (AFU_ORTHOLOGUE AFUA_6G14370)-RELATED"/>
    <property type="match status" value="1"/>
</dbReference>
<dbReference type="Gene3D" id="2.60.120.10">
    <property type="entry name" value="Jelly Rolls"/>
    <property type="match status" value="1"/>
</dbReference>
<dbReference type="Proteomes" id="UP000321261">
    <property type="component" value="Unassembled WGS sequence"/>
</dbReference>
<dbReference type="InterPro" id="IPR013096">
    <property type="entry name" value="Cupin_2"/>
</dbReference>
<sequence length="159" mass="17585">MMTGDEIVLGPLPKGITLAKEGMRKKVWNVLGHTYWMKAASDSSFAFETYDPPGTGVPPHVHPLQDEHIYVLEGVFTLYLDGEWTTAGPGDTVLMPRNRPHAYYNRSEAPTRGLFWVSPAGKLVALFDQLHNLTDPEEVVRLSAEHDVDFLPPGSVEGA</sequence>
<comment type="caution">
    <text evidence="2">The sequence shown here is derived from an EMBL/GenBank/DDBJ whole genome shotgun (WGS) entry which is preliminary data.</text>
</comment>
<dbReference type="RefSeq" id="WP_246170614.1">
    <property type="nucleotide sequence ID" value="NZ_VIWU01000001.1"/>
</dbReference>
<organism evidence="2 3">
    <name type="scientific">Pseudonocardia hierapolitana</name>
    <dbReference type="NCBI Taxonomy" id="1128676"/>
    <lineage>
        <taxon>Bacteria</taxon>
        <taxon>Bacillati</taxon>
        <taxon>Actinomycetota</taxon>
        <taxon>Actinomycetes</taxon>
        <taxon>Pseudonocardiales</taxon>
        <taxon>Pseudonocardiaceae</taxon>
        <taxon>Pseudonocardia</taxon>
    </lineage>
</organism>
<proteinExistence type="predicted"/>
<dbReference type="SUPFAM" id="SSF51182">
    <property type="entry name" value="RmlC-like cupins"/>
    <property type="match status" value="1"/>
</dbReference>
<dbReference type="InterPro" id="IPR014710">
    <property type="entry name" value="RmlC-like_jellyroll"/>
</dbReference>
<evidence type="ECO:0000313" key="3">
    <source>
        <dbReference type="Proteomes" id="UP000321261"/>
    </source>
</evidence>
<protein>
    <submittedName>
        <fullName evidence="2">Cupin domain</fullName>
    </submittedName>
</protein>
<dbReference type="AlphaFoldDB" id="A0A561SXN3"/>
<dbReference type="Pfam" id="PF07883">
    <property type="entry name" value="Cupin_2"/>
    <property type="match status" value="1"/>
</dbReference>
<evidence type="ECO:0000259" key="1">
    <source>
        <dbReference type="Pfam" id="PF07883"/>
    </source>
</evidence>
<dbReference type="InterPro" id="IPR052538">
    <property type="entry name" value="Flavonoid_dioxygenase-like"/>
</dbReference>
<name>A0A561SXN3_9PSEU</name>
<feature type="domain" description="Cupin type-2" evidence="1">
    <location>
        <begin position="52"/>
        <end position="115"/>
    </location>
</feature>
<dbReference type="InterPro" id="IPR011051">
    <property type="entry name" value="RmlC_Cupin_sf"/>
</dbReference>
<gene>
    <name evidence="2" type="ORF">FHX44_115526</name>
</gene>
<reference evidence="2 3" key="1">
    <citation type="submission" date="2019-06" db="EMBL/GenBank/DDBJ databases">
        <title>Sequencing the genomes of 1000 actinobacteria strains.</title>
        <authorList>
            <person name="Klenk H.-P."/>
        </authorList>
    </citation>
    <scope>NUCLEOTIDE SEQUENCE [LARGE SCALE GENOMIC DNA]</scope>
    <source>
        <strain evidence="2 3">DSM 45671</strain>
    </source>
</reference>
<evidence type="ECO:0000313" key="2">
    <source>
        <dbReference type="EMBL" id="TWF79592.1"/>
    </source>
</evidence>
<dbReference type="PANTHER" id="PTHR43346:SF1">
    <property type="entry name" value="QUERCETIN 2,3-DIOXYGENASE-RELATED"/>
    <property type="match status" value="1"/>
</dbReference>
<keyword evidence="3" id="KW-1185">Reference proteome</keyword>
<dbReference type="EMBL" id="VIWU01000001">
    <property type="protein sequence ID" value="TWF79592.1"/>
    <property type="molecule type" value="Genomic_DNA"/>
</dbReference>
<accession>A0A561SXN3</accession>